<evidence type="ECO:0000256" key="1">
    <source>
        <dbReference type="SAM" id="MobiDB-lite"/>
    </source>
</evidence>
<accession>A0A4U6X719</accession>
<name>A0A4U6X719_9PEZI</name>
<keyword evidence="3" id="KW-1185">Reference proteome</keyword>
<reference evidence="2 3" key="1">
    <citation type="journal article" date="2019" name="PLoS ONE">
        <title>Comparative genome analysis indicates high evolutionary potential of pathogenicity genes in Colletotrichum tanaceti.</title>
        <authorList>
            <person name="Lelwala R.V."/>
            <person name="Korhonen P.K."/>
            <person name="Young N.D."/>
            <person name="Scott J.B."/>
            <person name="Ades P.A."/>
            <person name="Gasser R.B."/>
            <person name="Taylor P.W.J."/>
        </authorList>
    </citation>
    <scope>NUCLEOTIDE SEQUENCE [LARGE SCALE GENOMIC DNA]</scope>
    <source>
        <strain evidence="2">BRIP57314</strain>
    </source>
</reference>
<dbReference type="EMBL" id="PJEX01000358">
    <property type="protein sequence ID" value="TKW50823.1"/>
    <property type="molecule type" value="Genomic_DNA"/>
</dbReference>
<evidence type="ECO:0000313" key="2">
    <source>
        <dbReference type="EMBL" id="TKW50823.1"/>
    </source>
</evidence>
<protein>
    <submittedName>
        <fullName evidence="2">Uncharacterized protein</fullName>
    </submittedName>
</protein>
<organism evidence="2 3">
    <name type="scientific">Colletotrichum tanaceti</name>
    <dbReference type="NCBI Taxonomy" id="1306861"/>
    <lineage>
        <taxon>Eukaryota</taxon>
        <taxon>Fungi</taxon>
        <taxon>Dikarya</taxon>
        <taxon>Ascomycota</taxon>
        <taxon>Pezizomycotina</taxon>
        <taxon>Sordariomycetes</taxon>
        <taxon>Hypocreomycetidae</taxon>
        <taxon>Glomerellales</taxon>
        <taxon>Glomerellaceae</taxon>
        <taxon>Colletotrichum</taxon>
        <taxon>Colletotrichum destructivum species complex</taxon>
    </lineage>
</organism>
<sequence length="69" mass="7857">MNRRSLKKKKKKKKKKKRQSCPHQVLFTFPFDAAAVEGRHFSTSVGSLFDAAQNQSMTNAITLARTTME</sequence>
<comment type="caution">
    <text evidence="2">The sequence shown here is derived from an EMBL/GenBank/DDBJ whole genome shotgun (WGS) entry which is preliminary data.</text>
</comment>
<proteinExistence type="predicted"/>
<dbReference type="Proteomes" id="UP000310108">
    <property type="component" value="Unassembled WGS sequence"/>
</dbReference>
<dbReference type="AlphaFoldDB" id="A0A4U6X719"/>
<gene>
    <name evidence="2" type="ORF">CTA1_8286</name>
</gene>
<feature type="region of interest" description="Disordered" evidence="1">
    <location>
        <begin position="1"/>
        <end position="20"/>
    </location>
</feature>
<evidence type="ECO:0000313" key="3">
    <source>
        <dbReference type="Proteomes" id="UP000310108"/>
    </source>
</evidence>